<dbReference type="PROSITE" id="PS51747">
    <property type="entry name" value="CYT_DCMP_DEAMINASES_2"/>
    <property type="match status" value="1"/>
</dbReference>
<proteinExistence type="predicted"/>
<reference evidence="2 3" key="1">
    <citation type="journal article" date="2013" name="Stand. Genomic Sci.">
        <title>Genomic Encyclopedia of Type Strains, Phase I: The one thousand microbial genomes (KMG-I) project.</title>
        <authorList>
            <person name="Kyrpides N.C."/>
            <person name="Woyke T."/>
            <person name="Eisen J.A."/>
            <person name="Garrity G."/>
            <person name="Lilburn T.G."/>
            <person name="Beck B.J."/>
            <person name="Whitman W.B."/>
            <person name="Hugenholtz P."/>
            <person name="Klenk H.P."/>
        </authorList>
    </citation>
    <scope>NUCLEOTIDE SEQUENCE [LARGE SCALE GENOMIC DNA]</scope>
    <source>
        <strain evidence="2 3">DSM 45044</strain>
    </source>
</reference>
<evidence type="ECO:0000259" key="1">
    <source>
        <dbReference type="PROSITE" id="PS51747"/>
    </source>
</evidence>
<dbReference type="GO" id="GO:0003824">
    <property type="term" value="F:catalytic activity"/>
    <property type="evidence" value="ECO:0007669"/>
    <property type="project" value="InterPro"/>
</dbReference>
<gene>
    <name evidence="2" type="ORF">LX16_0877</name>
</gene>
<dbReference type="Proteomes" id="UP000321617">
    <property type="component" value="Unassembled WGS sequence"/>
</dbReference>
<dbReference type="RefSeq" id="WP_170283841.1">
    <property type="nucleotide sequence ID" value="NZ_BAABIJ010000001.1"/>
</dbReference>
<dbReference type="Pfam" id="PF00383">
    <property type="entry name" value="dCMP_cyt_deam_1"/>
    <property type="match status" value="1"/>
</dbReference>
<accession>A0A562VBH7</accession>
<dbReference type="InterPro" id="IPR016193">
    <property type="entry name" value="Cytidine_deaminase-like"/>
</dbReference>
<dbReference type="AlphaFoldDB" id="A0A562VBH7"/>
<dbReference type="InterPro" id="IPR002125">
    <property type="entry name" value="CMP_dCMP_dom"/>
</dbReference>
<protein>
    <submittedName>
        <fullName evidence="2">Diaminohydroxyphosphoribosylaminopyrimidine deaminase</fullName>
    </submittedName>
</protein>
<keyword evidence="3" id="KW-1185">Reference proteome</keyword>
<name>A0A562VBH7_9ACTN</name>
<dbReference type="Gene3D" id="3.40.140.10">
    <property type="entry name" value="Cytidine Deaminase, domain 2"/>
    <property type="match status" value="1"/>
</dbReference>
<dbReference type="SUPFAM" id="SSF53927">
    <property type="entry name" value="Cytidine deaminase-like"/>
    <property type="match status" value="1"/>
</dbReference>
<evidence type="ECO:0000313" key="2">
    <source>
        <dbReference type="EMBL" id="TWJ15177.1"/>
    </source>
</evidence>
<feature type="domain" description="CMP/dCMP-type deaminase" evidence="1">
    <location>
        <begin position="1"/>
        <end position="124"/>
    </location>
</feature>
<comment type="caution">
    <text evidence="2">The sequence shown here is derived from an EMBL/GenBank/DDBJ whole genome shotgun (WGS) entry which is preliminary data.</text>
</comment>
<sequence length="142" mass="15022">MDDERWLGLAVELAGRCPPSATAFSVGAVVVADDRVVSQGYSRRDTPADHAEEVALRDVPAPPPGATVYSSMEPCGQRASRPRTCTDLILAAGVSRVVYALAEPELFVVPRGAARLREAGVEVVWLPEFAEAAAAVNAHLRG</sequence>
<evidence type="ECO:0000313" key="3">
    <source>
        <dbReference type="Proteomes" id="UP000321617"/>
    </source>
</evidence>
<organism evidence="2 3">
    <name type="scientific">Stackebrandtia albiflava</name>
    <dbReference type="NCBI Taxonomy" id="406432"/>
    <lineage>
        <taxon>Bacteria</taxon>
        <taxon>Bacillati</taxon>
        <taxon>Actinomycetota</taxon>
        <taxon>Actinomycetes</taxon>
        <taxon>Glycomycetales</taxon>
        <taxon>Glycomycetaceae</taxon>
        <taxon>Stackebrandtia</taxon>
    </lineage>
</organism>
<dbReference type="EMBL" id="VLLL01000005">
    <property type="protein sequence ID" value="TWJ15177.1"/>
    <property type="molecule type" value="Genomic_DNA"/>
</dbReference>